<dbReference type="PANTHER" id="PTHR43776">
    <property type="entry name" value="TRANSPORT ATP-BINDING PROTEIN"/>
    <property type="match status" value="1"/>
</dbReference>
<evidence type="ECO:0000256" key="3">
    <source>
        <dbReference type="ARBA" id="ARBA00022741"/>
    </source>
</evidence>
<dbReference type="InterPro" id="IPR003593">
    <property type="entry name" value="AAA+_ATPase"/>
</dbReference>
<dbReference type="SMART" id="SM00382">
    <property type="entry name" value="AAA"/>
    <property type="match status" value="1"/>
</dbReference>
<name>A0A8E2UAH0_9MOLU</name>
<dbReference type="InterPro" id="IPR027417">
    <property type="entry name" value="P-loop_NTPase"/>
</dbReference>
<protein>
    <submittedName>
        <fullName evidence="6">Oligopeptide ABC transporter ATP-binding protein</fullName>
    </submittedName>
</protein>
<keyword evidence="3" id="KW-0547">Nucleotide-binding</keyword>
<dbReference type="Pfam" id="PF00005">
    <property type="entry name" value="ABC_tran"/>
    <property type="match status" value="2"/>
</dbReference>
<organism evidence="6 7">
    <name type="scientific">Entomoplasma ellychniae</name>
    <dbReference type="NCBI Taxonomy" id="2114"/>
    <lineage>
        <taxon>Bacteria</taxon>
        <taxon>Bacillati</taxon>
        <taxon>Mycoplasmatota</taxon>
        <taxon>Mollicutes</taxon>
        <taxon>Entomoplasmatales</taxon>
        <taxon>Entomoplasmataceae</taxon>
        <taxon>Entomoplasma</taxon>
    </lineage>
</organism>
<dbReference type="Pfam" id="PF08352">
    <property type="entry name" value="oligo_HPY"/>
    <property type="match status" value="1"/>
</dbReference>
<evidence type="ECO:0000256" key="1">
    <source>
        <dbReference type="ARBA" id="ARBA00005417"/>
    </source>
</evidence>
<dbReference type="GO" id="GO:0005524">
    <property type="term" value="F:ATP binding"/>
    <property type="evidence" value="ECO:0007669"/>
    <property type="project" value="UniProtKB-KW"/>
</dbReference>
<evidence type="ECO:0000313" key="6">
    <source>
        <dbReference type="EMBL" id="PPE04395.1"/>
    </source>
</evidence>
<dbReference type="InterPro" id="IPR050319">
    <property type="entry name" value="ABC_transp_ATP-bind"/>
</dbReference>
<dbReference type="GO" id="GO:0016887">
    <property type="term" value="F:ATP hydrolysis activity"/>
    <property type="evidence" value="ECO:0007669"/>
    <property type="project" value="InterPro"/>
</dbReference>
<dbReference type="InterPro" id="IPR017871">
    <property type="entry name" value="ABC_transporter-like_CS"/>
</dbReference>
<dbReference type="PROSITE" id="PS50893">
    <property type="entry name" value="ABC_TRANSPORTER_2"/>
    <property type="match status" value="1"/>
</dbReference>
<evidence type="ECO:0000256" key="4">
    <source>
        <dbReference type="ARBA" id="ARBA00022840"/>
    </source>
</evidence>
<dbReference type="RefSeq" id="WP_104205547.1">
    <property type="nucleotide sequence ID" value="NZ_PHND01000001.1"/>
</dbReference>
<dbReference type="InterPro" id="IPR013563">
    <property type="entry name" value="Oligopep_ABC_C"/>
</dbReference>
<dbReference type="PROSITE" id="PS00211">
    <property type="entry name" value="ABC_TRANSPORTER_1"/>
    <property type="match status" value="1"/>
</dbReference>
<evidence type="ECO:0000313" key="7">
    <source>
        <dbReference type="Proteomes" id="UP000239010"/>
    </source>
</evidence>
<dbReference type="GO" id="GO:0055085">
    <property type="term" value="P:transmembrane transport"/>
    <property type="evidence" value="ECO:0007669"/>
    <property type="project" value="UniProtKB-ARBA"/>
</dbReference>
<accession>A0A8E2UAH0</accession>
<gene>
    <name evidence="6" type="primary">oppF</name>
    <name evidence="6" type="ORF">EELLY_v1c00700</name>
</gene>
<dbReference type="Gene3D" id="3.40.50.300">
    <property type="entry name" value="P-loop containing nucleotide triphosphate hydrolases"/>
    <property type="match status" value="2"/>
</dbReference>
<reference evidence="6 7" key="1">
    <citation type="submission" date="2017-11" db="EMBL/GenBank/DDBJ databases">
        <title>Genome sequence of Entomoplasma ellychniae ELCN-1 (ATCC 43707).</title>
        <authorList>
            <person name="Lo W.-S."/>
            <person name="Gasparich G.E."/>
            <person name="Kuo C.-H."/>
        </authorList>
    </citation>
    <scope>NUCLEOTIDE SEQUENCE [LARGE SCALE GENOMIC DNA]</scope>
    <source>
        <strain evidence="6 7">ELCN-1</strain>
    </source>
</reference>
<dbReference type="Proteomes" id="UP000239010">
    <property type="component" value="Unassembled WGS sequence"/>
</dbReference>
<dbReference type="PANTHER" id="PTHR43776:SF7">
    <property type="entry name" value="D,D-DIPEPTIDE TRANSPORT ATP-BINDING PROTEIN DDPF-RELATED"/>
    <property type="match status" value="1"/>
</dbReference>
<keyword evidence="4 6" id="KW-0067">ATP-binding</keyword>
<dbReference type="EMBL" id="PHND01000001">
    <property type="protein sequence ID" value="PPE04395.1"/>
    <property type="molecule type" value="Genomic_DNA"/>
</dbReference>
<dbReference type="InterPro" id="IPR003439">
    <property type="entry name" value="ABC_transporter-like_ATP-bd"/>
</dbReference>
<sequence length="592" mass="68979">MLKNNKDVLLNVRDLTIEFRNKGKKFQAVKGANFDIYKQEIFGLVGESGSGKTTIGRAIAGVQTLADGSIYLDNQLVAGNPTSLFKLNKEMYNKIKLIESKYAVNSHYFDKIILNLKNSYEKYKDEDEAFRSARWRNVFSSSYINLVHRLTKDNLKYVNDIIKDFRRINQFVSGINEYIPQISKQLEQSVLAKNEDTLDIIIRLKDKMSLDFFDLEEIRKKIKFARKNRDATIFMDLMEFIFSKLKLIKENDDRIFRRIKIATTLEEQNLDLSSPSNKRAKLIEKYENQLKNKDLLTERQTSTIVELIEYLHLPSIDELVSESYLFSKPTKEQKRANRKNIQMIFQDPGSSLNERMSVEEVISEGLENFTDLYKSEEARLDYVRYFNELNLDNQITIDQIEKDDDVKKHIILNLVRSVGLLPEHLSRYPHEFSGGQKQRIGIARSLALKPKIIIADEPISALDVSIRAQVLNLFQLFKKEYNLTYLFVTHDLSVVKFIADRIAVIYHGDVVELAQAEELFKNPLHPYTRSLLSAIPQPDPSYNFDESLIVYDPKEEHPDYIFDTPEFVEVSENHFVLANKRELKEIKKIIKK</sequence>
<keyword evidence="2" id="KW-0813">Transport</keyword>
<feature type="domain" description="ABC transporter" evidence="5">
    <location>
        <begin position="12"/>
        <end position="532"/>
    </location>
</feature>
<comment type="similarity">
    <text evidence="1">Belongs to the ABC transporter superfamily.</text>
</comment>
<proteinExistence type="inferred from homology"/>
<evidence type="ECO:0000259" key="5">
    <source>
        <dbReference type="PROSITE" id="PS50893"/>
    </source>
</evidence>
<dbReference type="GO" id="GO:0015833">
    <property type="term" value="P:peptide transport"/>
    <property type="evidence" value="ECO:0007669"/>
    <property type="project" value="InterPro"/>
</dbReference>
<keyword evidence="7" id="KW-1185">Reference proteome</keyword>
<dbReference type="AlphaFoldDB" id="A0A8E2UAH0"/>
<dbReference type="SUPFAM" id="SSF52540">
    <property type="entry name" value="P-loop containing nucleoside triphosphate hydrolases"/>
    <property type="match status" value="1"/>
</dbReference>
<evidence type="ECO:0000256" key="2">
    <source>
        <dbReference type="ARBA" id="ARBA00022448"/>
    </source>
</evidence>
<comment type="caution">
    <text evidence="6">The sequence shown here is derived from an EMBL/GenBank/DDBJ whole genome shotgun (WGS) entry which is preliminary data.</text>
</comment>
<dbReference type="CDD" id="cd03257">
    <property type="entry name" value="ABC_NikE_OppD_transporters"/>
    <property type="match status" value="1"/>
</dbReference>